<feature type="non-terminal residue" evidence="7">
    <location>
        <position position="1"/>
    </location>
</feature>
<feature type="region of interest" description="Disordered" evidence="4">
    <location>
        <begin position="224"/>
        <end position="335"/>
    </location>
</feature>
<dbReference type="Gene3D" id="2.30.29.30">
    <property type="entry name" value="Pleckstrin-homology domain (PH domain)/Phosphotyrosine-binding domain (PTB)"/>
    <property type="match status" value="1"/>
</dbReference>
<evidence type="ECO:0000256" key="1">
    <source>
        <dbReference type="ARBA" id="ARBA00004202"/>
    </source>
</evidence>
<dbReference type="CDD" id="cd10574">
    <property type="entry name" value="EVH1_SPRED-like"/>
    <property type="match status" value="1"/>
</dbReference>
<dbReference type="GO" id="GO:0019901">
    <property type="term" value="F:protein kinase binding"/>
    <property type="evidence" value="ECO:0007669"/>
    <property type="project" value="TreeGrafter"/>
</dbReference>
<dbReference type="Pfam" id="PF00568">
    <property type="entry name" value="WH1"/>
    <property type="match status" value="1"/>
</dbReference>
<feature type="region of interest" description="Disordered" evidence="4">
    <location>
        <begin position="378"/>
        <end position="402"/>
    </location>
</feature>
<evidence type="ECO:0000313" key="7">
    <source>
        <dbReference type="EMBL" id="KAK2162653.1"/>
    </source>
</evidence>
<dbReference type="PROSITE" id="PS51227">
    <property type="entry name" value="SPR"/>
    <property type="match status" value="1"/>
</dbReference>
<dbReference type="InterPro" id="IPR011993">
    <property type="entry name" value="PH-like_dom_sf"/>
</dbReference>
<keyword evidence="8" id="KW-1185">Reference proteome</keyword>
<evidence type="ECO:0000256" key="4">
    <source>
        <dbReference type="SAM" id="MobiDB-lite"/>
    </source>
</evidence>
<feature type="compositionally biased region" description="Polar residues" evidence="4">
    <location>
        <begin position="285"/>
        <end position="308"/>
    </location>
</feature>
<dbReference type="PANTHER" id="PTHR11202:SF3">
    <property type="entry name" value="SPROUTY-RELATED PROTEIN WITH EVH-1 DOMAIN, ISOFORM C"/>
    <property type="match status" value="1"/>
</dbReference>
<protein>
    <recommendedName>
        <fullName evidence="6">WH1 domain-containing protein</fullName>
    </recommendedName>
</protein>
<dbReference type="SMART" id="SM00461">
    <property type="entry name" value="WH1"/>
    <property type="match status" value="1"/>
</dbReference>
<comment type="caution">
    <text evidence="7">The sequence shown here is derived from an EMBL/GenBank/DDBJ whole genome shotgun (WGS) entry which is preliminary data.</text>
</comment>
<organism evidence="7 8">
    <name type="scientific">Paralvinella palmiformis</name>
    <dbReference type="NCBI Taxonomy" id="53620"/>
    <lineage>
        <taxon>Eukaryota</taxon>
        <taxon>Metazoa</taxon>
        <taxon>Spiralia</taxon>
        <taxon>Lophotrochozoa</taxon>
        <taxon>Annelida</taxon>
        <taxon>Polychaeta</taxon>
        <taxon>Sedentaria</taxon>
        <taxon>Canalipalpata</taxon>
        <taxon>Terebellida</taxon>
        <taxon>Terebelliformia</taxon>
        <taxon>Alvinellidae</taxon>
        <taxon>Paralvinella</taxon>
    </lineage>
</organism>
<keyword evidence="3 5" id="KW-0472">Membrane</keyword>
<sequence>GLFHFCCSDDYVVRVKAQVMTRDDSTGGWVPMGGGGMSIVGLRKLVISTGDDIHHEYLIHGERIADQSVVLNCVLKKDVQYTKANPTFHHWKTEEKRFGLTFQSSADARAFDKGVKRAVEDLLEAQLMVFVALVVEFVALVMVFVAQNMVFVTQNLVFVGQVAVFYSSRSWCMWPNVMVFVAQHRNVIGPKSCCLYPSSPESNDLEVGDDEVFMTLELPLVSRKDSSSQSASTASTTTSSPSPQSPALSSPTIHPEAYNPGSPHVLSHPHNNHHHLHRVHYISKSRPSQPTSPNNSQRSVSVKSSTESGGIVGGLRDDVWLKPDSSNELSDKIKSDDSATLNDNVEIVDNSYVQFENRPSAHEYSYPTIDSIGKGTTMGTPGGHHMAPPPPQSVGMRRDSISSLKKHQLDVLQPPLPTKSKRKKRHWLRKDKRQSRHLLSQRSRCVYCHEMFVHEENQRGACEDAPDRVALCIERVSCICCARGMLYHCMADSDGDYGHPCVCDTSDDSNCKKWTALAVLSLFVPCLWCYWPLSTCHRCGVACGCCGGRHKAA</sequence>
<gene>
    <name evidence="7" type="ORF">LSH36_94g01031</name>
</gene>
<feature type="compositionally biased region" description="Basic residues" evidence="4">
    <location>
        <begin position="270"/>
        <end position="283"/>
    </location>
</feature>
<dbReference type="InterPro" id="IPR007875">
    <property type="entry name" value="Sprouty"/>
</dbReference>
<dbReference type="InterPro" id="IPR000697">
    <property type="entry name" value="WH1/EVH1_dom"/>
</dbReference>
<accession>A0AAD9NBN0</accession>
<evidence type="ECO:0000256" key="2">
    <source>
        <dbReference type="ARBA" id="ARBA00022475"/>
    </source>
</evidence>
<name>A0AAD9NBN0_9ANNE</name>
<dbReference type="InterPro" id="IPR041937">
    <property type="entry name" value="SPRE_EVH1"/>
</dbReference>
<dbReference type="Proteomes" id="UP001208570">
    <property type="component" value="Unassembled WGS sequence"/>
</dbReference>
<dbReference type="SUPFAM" id="SSF50729">
    <property type="entry name" value="PH domain-like"/>
    <property type="match status" value="1"/>
</dbReference>
<dbReference type="GO" id="GO:0043409">
    <property type="term" value="P:negative regulation of MAPK cascade"/>
    <property type="evidence" value="ECO:0007669"/>
    <property type="project" value="TreeGrafter"/>
</dbReference>
<evidence type="ECO:0000259" key="6">
    <source>
        <dbReference type="PROSITE" id="PS50229"/>
    </source>
</evidence>
<dbReference type="AlphaFoldDB" id="A0AAD9NBN0"/>
<dbReference type="Pfam" id="PF05210">
    <property type="entry name" value="Sprouty"/>
    <property type="match status" value="1"/>
</dbReference>
<feature type="region of interest" description="Disordered" evidence="4">
    <location>
        <begin position="414"/>
        <end position="435"/>
    </location>
</feature>
<evidence type="ECO:0000313" key="8">
    <source>
        <dbReference type="Proteomes" id="UP001208570"/>
    </source>
</evidence>
<keyword evidence="5" id="KW-1133">Transmembrane helix</keyword>
<dbReference type="PANTHER" id="PTHR11202">
    <property type="entry name" value="SPROUTY-RELATED, EVH1 DOMAIN-CONTAINING PROTEIN FAMILY MEMBER"/>
    <property type="match status" value="1"/>
</dbReference>
<proteinExistence type="predicted"/>
<evidence type="ECO:0000256" key="3">
    <source>
        <dbReference type="ARBA" id="ARBA00023136"/>
    </source>
</evidence>
<dbReference type="EMBL" id="JAODUP010000094">
    <property type="protein sequence ID" value="KAK2162653.1"/>
    <property type="molecule type" value="Genomic_DNA"/>
</dbReference>
<dbReference type="FunFam" id="2.30.29.30:FF:000052">
    <property type="entry name" value="Sprouty-related, EVH1 domain containing 2"/>
    <property type="match status" value="1"/>
</dbReference>
<keyword evidence="2" id="KW-1003">Cell membrane</keyword>
<keyword evidence="5" id="KW-0812">Transmembrane</keyword>
<comment type="subcellular location">
    <subcellularLocation>
        <location evidence="1">Cell membrane</location>
        <topology evidence="1">Peripheral membrane protein</topology>
    </subcellularLocation>
</comment>
<feature type="transmembrane region" description="Helical" evidence="5">
    <location>
        <begin position="127"/>
        <end position="145"/>
    </location>
</feature>
<dbReference type="PROSITE" id="PS50229">
    <property type="entry name" value="WH1"/>
    <property type="match status" value="1"/>
</dbReference>
<evidence type="ECO:0000256" key="5">
    <source>
        <dbReference type="SAM" id="Phobius"/>
    </source>
</evidence>
<feature type="compositionally biased region" description="Low complexity" evidence="4">
    <location>
        <begin position="227"/>
        <end position="252"/>
    </location>
</feature>
<feature type="compositionally biased region" description="Basic residues" evidence="4">
    <location>
        <begin position="419"/>
        <end position="435"/>
    </location>
</feature>
<reference evidence="7" key="1">
    <citation type="journal article" date="2023" name="Mol. Biol. Evol.">
        <title>Third-Generation Sequencing Reveals the Adaptive Role of the Epigenome in Three Deep-Sea Polychaetes.</title>
        <authorList>
            <person name="Perez M."/>
            <person name="Aroh O."/>
            <person name="Sun Y."/>
            <person name="Lan Y."/>
            <person name="Juniper S.K."/>
            <person name="Young C.R."/>
            <person name="Angers B."/>
            <person name="Qian P.Y."/>
        </authorList>
    </citation>
    <scope>NUCLEOTIDE SEQUENCE</scope>
    <source>
        <strain evidence="7">P08H-3</strain>
    </source>
</reference>
<feature type="domain" description="WH1" evidence="6">
    <location>
        <begin position="4"/>
        <end position="122"/>
    </location>
</feature>
<dbReference type="GO" id="GO:0005886">
    <property type="term" value="C:plasma membrane"/>
    <property type="evidence" value="ECO:0007669"/>
    <property type="project" value="UniProtKB-SubCell"/>
</dbReference>